<dbReference type="PROSITE" id="PS51186">
    <property type="entry name" value="GNAT"/>
    <property type="match status" value="1"/>
</dbReference>
<dbReference type="AlphaFoldDB" id="A0A4Q7U8S4"/>
<accession>A0A4Q7U8S4</accession>
<evidence type="ECO:0000313" key="3">
    <source>
        <dbReference type="Proteomes" id="UP000293781"/>
    </source>
</evidence>
<dbReference type="SUPFAM" id="SSF55729">
    <property type="entry name" value="Acyl-CoA N-acyltransferases (Nat)"/>
    <property type="match status" value="1"/>
</dbReference>
<dbReference type="EMBL" id="SHKK01000001">
    <property type="protein sequence ID" value="RZT77316.1"/>
    <property type="molecule type" value="Genomic_DNA"/>
</dbReference>
<proteinExistence type="predicted"/>
<dbReference type="InterPro" id="IPR016181">
    <property type="entry name" value="Acyl_CoA_acyltransferase"/>
</dbReference>
<keyword evidence="3" id="KW-1185">Reference proteome</keyword>
<evidence type="ECO:0000313" key="2">
    <source>
        <dbReference type="EMBL" id="RZT77316.1"/>
    </source>
</evidence>
<reference evidence="2 3" key="1">
    <citation type="submission" date="2019-02" db="EMBL/GenBank/DDBJ databases">
        <title>Sequencing the genomes of 1000 actinobacteria strains.</title>
        <authorList>
            <person name="Klenk H.-P."/>
        </authorList>
    </citation>
    <scope>NUCLEOTIDE SEQUENCE [LARGE SCALE GENOMIC DNA]</scope>
    <source>
        <strain evidence="2 3">DSM 45888</strain>
    </source>
</reference>
<evidence type="ECO:0000259" key="1">
    <source>
        <dbReference type="PROSITE" id="PS51186"/>
    </source>
</evidence>
<protein>
    <submittedName>
        <fullName evidence="2">Acetyltransferase (GNAT) family protein</fullName>
    </submittedName>
</protein>
<dbReference type="Proteomes" id="UP000293781">
    <property type="component" value="Unassembled WGS sequence"/>
</dbReference>
<dbReference type="RefSeq" id="WP_130399996.1">
    <property type="nucleotide sequence ID" value="NZ_SHKK01000001.1"/>
</dbReference>
<keyword evidence="2" id="KW-0808">Transferase</keyword>
<dbReference type="Gene3D" id="3.40.630.30">
    <property type="match status" value="1"/>
</dbReference>
<gene>
    <name evidence="2" type="ORF">EV382_0465</name>
</gene>
<dbReference type="CDD" id="cd04301">
    <property type="entry name" value="NAT_SF"/>
    <property type="match status" value="1"/>
</dbReference>
<sequence length="257" mass="26739">MSTTTDRLATAYSDAMGTLCRVTPKGWYAERGTARAGVTHVGVASLNVVFDLTKDPDIGSLDELATEVSGQVPQWSIIVRGEPSAGIVDLAARHRLSERSALTLLACAANDIVFRPGSAQRTLVRRVGAAESDTYTAAFTESFEVPEGSFGSLMGGAVLDTDGVTGYLAEDSGRPVGTALGMLTPGVVGVFNIGVVPAARGRGLGRALTEAVLRDGIAAGADAAYLHTSPMGRPLYESMGFALVETWTMLSSRPSEA</sequence>
<name>A0A4Q7U8S4_9ACTN</name>
<dbReference type="InterPro" id="IPR000182">
    <property type="entry name" value="GNAT_dom"/>
</dbReference>
<dbReference type="GO" id="GO:0016747">
    <property type="term" value="F:acyltransferase activity, transferring groups other than amino-acyl groups"/>
    <property type="evidence" value="ECO:0007669"/>
    <property type="project" value="InterPro"/>
</dbReference>
<organism evidence="2 3">
    <name type="scientific">Micromonospora violae</name>
    <dbReference type="NCBI Taxonomy" id="1278207"/>
    <lineage>
        <taxon>Bacteria</taxon>
        <taxon>Bacillati</taxon>
        <taxon>Actinomycetota</taxon>
        <taxon>Actinomycetes</taxon>
        <taxon>Micromonosporales</taxon>
        <taxon>Micromonosporaceae</taxon>
        <taxon>Micromonospora</taxon>
    </lineage>
</organism>
<comment type="caution">
    <text evidence="2">The sequence shown here is derived from an EMBL/GenBank/DDBJ whole genome shotgun (WGS) entry which is preliminary data.</text>
</comment>
<dbReference type="OrthoDB" id="4208at2"/>
<feature type="domain" description="N-acetyltransferase" evidence="1">
    <location>
        <begin position="112"/>
        <end position="257"/>
    </location>
</feature>
<dbReference type="Pfam" id="PF00583">
    <property type="entry name" value="Acetyltransf_1"/>
    <property type="match status" value="1"/>
</dbReference>